<protein>
    <submittedName>
        <fullName evidence="1">Uncharacterized protein</fullName>
    </submittedName>
</protein>
<name>A0ABV1A3M0_9TELE</name>
<dbReference type="EMBL" id="JAHRIP010082337">
    <property type="protein sequence ID" value="MEQ2313134.1"/>
    <property type="molecule type" value="Genomic_DNA"/>
</dbReference>
<gene>
    <name evidence="1" type="ORF">AMECASPLE_038456</name>
</gene>
<comment type="caution">
    <text evidence="1">The sequence shown here is derived from an EMBL/GenBank/DDBJ whole genome shotgun (WGS) entry which is preliminary data.</text>
</comment>
<feature type="non-terminal residue" evidence="1">
    <location>
        <position position="1"/>
    </location>
</feature>
<reference evidence="1 2" key="1">
    <citation type="submission" date="2021-06" db="EMBL/GenBank/DDBJ databases">
        <authorList>
            <person name="Palmer J.M."/>
        </authorList>
    </citation>
    <scope>NUCLEOTIDE SEQUENCE [LARGE SCALE GENOMIC DNA]</scope>
    <source>
        <strain evidence="1 2">AS_MEX2019</strain>
        <tissue evidence="1">Muscle</tissue>
    </source>
</reference>
<evidence type="ECO:0000313" key="1">
    <source>
        <dbReference type="EMBL" id="MEQ2313134.1"/>
    </source>
</evidence>
<proteinExistence type="predicted"/>
<keyword evidence="2" id="KW-1185">Reference proteome</keyword>
<organism evidence="1 2">
    <name type="scientific">Ameca splendens</name>
    <dbReference type="NCBI Taxonomy" id="208324"/>
    <lineage>
        <taxon>Eukaryota</taxon>
        <taxon>Metazoa</taxon>
        <taxon>Chordata</taxon>
        <taxon>Craniata</taxon>
        <taxon>Vertebrata</taxon>
        <taxon>Euteleostomi</taxon>
        <taxon>Actinopterygii</taxon>
        <taxon>Neopterygii</taxon>
        <taxon>Teleostei</taxon>
        <taxon>Neoteleostei</taxon>
        <taxon>Acanthomorphata</taxon>
        <taxon>Ovalentaria</taxon>
        <taxon>Atherinomorphae</taxon>
        <taxon>Cyprinodontiformes</taxon>
        <taxon>Goodeidae</taxon>
        <taxon>Ameca</taxon>
    </lineage>
</organism>
<dbReference type="Proteomes" id="UP001469553">
    <property type="component" value="Unassembled WGS sequence"/>
</dbReference>
<accession>A0ABV1A3M0</accession>
<sequence>QYKGSRLSALQHLIVNLRGLLQALILALRLLSLDDPSFQASKCSSSNQAPADSLKPPWTHWPDLQLQFIAQFKGSD</sequence>
<evidence type="ECO:0000313" key="2">
    <source>
        <dbReference type="Proteomes" id="UP001469553"/>
    </source>
</evidence>